<evidence type="ECO:0000313" key="1">
    <source>
        <dbReference type="EMBL" id="PKY59887.1"/>
    </source>
</evidence>
<dbReference type="AlphaFoldDB" id="A0A2I1HLY9"/>
<evidence type="ECO:0000313" key="2">
    <source>
        <dbReference type="Proteomes" id="UP000234323"/>
    </source>
</evidence>
<sequence>MVKSNQIYENLQSVKELRKLLMEYNKKFSTPILRGIASLSMASMYRLKLGGITAPLNTIFFCNGNKDIDELIQHSQLNAVHYHKCLEWIPFEEFQNVTYITGKQNKK</sequence>
<organism evidence="1 2">
    <name type="scientific">Rhizophagus irregularis</name>
    <dbReference type="NCBI Taxonomy" id="588596"/>
    <lineage>
        <taxon>Eukaryota</taxon>
        <taxon>Fungi</taxon>
        <taxon>Fungi incertae sedis</taxon>
        <taxon>Mucoromycota</taxon>
        <taxon>Glomeromycotina</taxon>
        <taxon>Glomeromycetes</taxon>
        <taxon>Glomerales</taxon>
        <taxon>Glomeraceae</taxon>
        <taxon>Rhizophagus</taxon>
    </lineage>
</organism>
<dbReference type="Proteomes" id="UP000234323">
    <property type="component" value="Unassembled WGS sequence"/>
</dbReference>
<proteinExistence type="predicted"/>
<dbReference type="VEuPathDB" id="FungiDB:RhiirA1_541707"/>
<gene>
    <name evidence="1" type="ORF">RhiirA4_483010</name>
</gene>
<dbReference type="EMBL" id="LLXI01003827">
    <property type="protein sequence ID" value="PKY59887.1"/>
    <property type="molecule type" value="Genomic_DNA"/>
</dbReference>
<accession>A0A2I1HLY9</accession>
<comment type="caution">
    <text evidence="1">The sequence shown here is derived from an EMBL/GenBank/DDBJ whole genome shotgun (WGS) entry which is preliminary data.</text>
</comment>
<protein>
    <submittedName>
        <fullName evidence="1">Uncharacterized protein</fullName>
    </submittedName>
</protein>
<name>A0A2I1HLY9_9GLOM</name>
<reference evidence="1 2" key="1">
    <citation type="submission" date="2015-10" db="EMBL/GenBank/DDBJ databases">
        <title>Genome analyses suggest a sexual origin of heterokaryosis in a supposedly ancient asexual fungus.</title>
        <authorList>
            <person name="Ropars J."/>
            <person name="Sedzielewska K."/>
            <person name="Noel J."/>
            <person name="Charron P."/>
            <person name="Farinelli L."/>
            <person name="Marton T."/>
            <person name="Kruger M."/>
            <person name="Pelin A."/>
            <person name="Brachmann A."/>
            <person name="Corradi N."/>
        </authorList>
    </citation>
    <scope>NUCLEOTIDE SEQUENCE [LARGE SCALE GENOMIC DNA]</scope>
    <source>
        <strain evidence="1 2">A4</strain>
    </source>
</reference>
<keyword evidence="2" id="KW-1185">Reference proteome</keyword>
<dbReference type="VEuPathDB" id="FungiDB:RhiirFUN_019122"/>